<reference evidence="1" key="2">
    <citation type="submission" date="2020-09" db="EMBL/GenBank/DDBJ databases">
        <authorList>
            <person name="Sun Q."/>
            <person name="Sedlacek I."/>
        </authorList>
    </citation>
    <scope>NUCLEOTIDE SEQUENCE</scope>
    <source>
        <strain evidence="1">CCM 8711</strain>
    </source>
</reference>
<comment type="caution">
    <text evidence="1">The sequence shown here is derived from an EMBL/GenBank/DDBJ whole genome shotgun (WGS) entry which is preliminary data.</text>
</comment>
<dbReference type="AlphaFoldDB" id="A0A917N220"/>
<proteinExistence type="predicted"/>
<accession>A0A917N220</accession>
<dbReference type="Proteomes" id="UP000662074">
    <property type="component" value="Unassembled WGS sequence"/>
</dbReference>
<dbReference type="Pfam" id="PF08889">
    <property type="entry name" value="WbqC"/>
    <property type="match status" value="1"/>
</dbReference>
<organism evidence="1 2">
    <name type="scientific">Mucilaginibacter galii</name>
    <dbReference type="NCBI Taxonomy" id="2005073"/>
    <lineage>
        <taxon>Bacteria</taxon>
        <taxon>Pseudomonadati</taxon>
        <taxon>Bacteroidota</taxon>
        <taxon>Sphingobacteriia</taxon>
        <taxon>Sphingobacteriales</taxon>
        <taxon>Sphingobacteriaceae</taxon>
        <taxon>Mucilaginibacter</taxon>
    </lineage>
</organism>
<dbReference type="RefSeq" id="WP_308472329.1">
    <property type="nucleotide sequence ID" value="NZ_BMDO01000007.1"/>
</dbReference>
<sequence length="203" mass="24424">MMEKGALLPLFYLPPVSYFKALNQYKPNILIEKHEHFPKQTYRNRANIYSPDGALTLVVPVVKGSKVHTPTHEVKISNDFRWQRLHWMSLESCYRRSAYFEFYEDGFARFYQQRFDNLFEYNQELLTMILKFLKMPIPLQYTDEYHREYPEATDYRNAIHPKKDALVEQKPYFQVFEERKGFLKDLSIVDLLFNQGPQSINYL</sequence>
<dbReference type="EMBL" id="BMDO01000007">
    <property type="protein sequence ID" value="GGI51515.1"/>
    <property type="molecule type" value="Genomic_DNA"/>
</dbReference>
<reference evidence="1" key="1">
    <citation type="journal article" date="2014" name="Int. J. Syst. Evol. Microbiol.">
        <title>Complete genome sequence of Corynebacterium casei LMG S-19264T (=DSM 44701T), isolated from a smear-ripened cheese.</title>
        <authorList>
            <consortium name="US DOE Joint Genome Institute (JGI-PGF)"/>
            <person name="Walter F."/>
            <person name="Albersmeier A."/>
            <person name="Kalinowski J."/>
            <person name="Ruckert C."/>
        </authorList>
    </citation>
    <scope>NUCLEOTIDE SEQUENCE</scope>
    <source>
        <strain evidence="1">CCM 8711</strain>
    </source>
</reference>
<protein>
    <recommendedName>
        <fullName evidence="3">WbqC family protein</fullName>
    </recommendedName>
</protein>
<evidence type="ECO:0000313" key="2">
    <source>
        <dbReference type="Proteomes" id="UP000662074"/>
    </source>
</evidence>
<evidence type="ECO:0008006" key="3">
    <source>
        <dbReference type="Google" id="ProtNLM"/>
    </source>
</evidence>
<name>A0A917N220_9SPHI</name>
<keyword evidence="2" id="KW-1185">Reference proteome</keyword>
<evidence type="ECO:0000313" key="1">
    <source>
        <dbReference type="EMBL" id="GGI51515.1"/>
    </source>
</evidence>
<gene>
    <name evidence="1" type="ORF">GCM10011425_27270</name>
</gene>
<dbReference type="InterPro" id="IPR014985">
    <property type="entry name" value="WbqC"/>
</dbReference>